<dbReference type="SUPFAM" id="SSF46785">
    <property type="entry name" value="Winged helix' DNA-binding domain"/>
    <property type="match status" value="1"/>
</dbReference>
<dbReference type="RefSeq" id="WP_165300067.1">
    <property type="nucleotide sequence ID" value="NZ_JAAKZZ010000192.1"/>
</dbReference>
<dbReference type="InterPro" id="IPR011711">
    <property type="entry name" value="GntR_C"/>
</dbReference>
<dbReference type="GO" id="GO:0003677">
    <property type="term" value="F:DNA binding"/>
    <property type="evidence" value="ECO:0007669"/>
    <property type="project" value="UniProtKB-KW"/>
</dbReference>
<keyword evidence="6" id="KW-1185">Reference proteome</keyword>
<dbReference type="Pfam" id="PF00392">
    <property type="entry name" value="GntR"/>
    <property type="match status" value="1"/>
</dbReference>
<keyword evidence="3" id="KW-0804">Transcription</keyword>
<name>A0A6G4WYM5_9ACTN</name>
<reference evidence="5 6" key="1">
    <citation type="submission" date="2020-02" db="EMBL/GenBank/DDBJ databases">
        <title>Whole-genome analyses of novel actinobacteria.</title>
        <authorList>
            <person name="Sahin N."/>
            <person name="Tatar D."/>
        </authorList>
    </citation>
    <scope>NUCLEOTIDE SEQUENCE [LARGE SCALE GENOMIC DNA]</scope>
    <source>
        <strain evidence="5 6">SB3404</strain>
    </source>
</reference>
<dbReference type="SUPFAM" id="SSF48008">
    <property type="entry name" value="GntR ligand-binding domain-like"/>
    <property type="match status" value="1"/>
</dbReference>
<gene>
    <name evidence="5" type="ORF">G5C65_18995</name>
</gene>
<dbReference type="Gene3D" id="1.20.120.530">
    <property type="entry name" value="GntR ligand-binding domain-like"/>
    <property type="match status" value="1"/>
</dbReference>
<proteinExistence type="predicted"/>
<dbReference type="AlphaFoldDB" id="A0A6G4WYM5"/>
<feature type="domain" description="HTH gntR-type" evidence="4">
    <location>
        <begin position="11"/>
        <end position="78"/>
    </location>
</feature>
<dbReference type="GO" id="GO:0003700">
    <property type="term" value="F:DNA-binding transcription factor activity"/>
    <property type="evidence" value="ECO:0007669"/>
    <property type="project" value="InterPro"/>
</dbReference>
<dbReference type="PANTHER" id="PTHR43537">
    <property type="entry name" value="TRANSCRIPTIONAL REGULATOR, GNTR FAMILY"/>
    <property type="match status" value="1"/>
</dbReference>
<evidence type="ECO:0000256" key="1">
    <source>
        <dbReference type="ARBA" id="ARBA00023015"/>
    </source>
</evidence>
<dbReference type="InterPro" id="IPR036388">
    <property type="entry name" value="WH-like_DNA-bd_sf"/>
</dbReference>
<dbReference type="Proteomes" id="UP000477722">
    <property type="component" value="Unassembled WGS sequence"/>
</dbReference>
<protein>
    <submittedName>
        <fullName evidence="5">GntR family transcriptional regulator</fullName>
    </submittedName>
</protein>
<dbReference type="PANTHER" id="PTHR43537:SF5">
    <property type="entry name" value="UXU OPERON TRANSCRIPTIONAL REGULATOR"/>
    <property type="match status" value="1"/>
</dbReference>
<keyword evidence="1" id="KW-0805">Transcription regulation</keyword>
<evidence type="ECO:0000256" key="2">
    <source>
        <dbReference type="ARBA" id="ARBA00023125"/>
    </source>
</evidence>
<dbReference type="InterPro" id="IPR000524">
    <property type="entry name" value="Tscrpt_reg_HTH_GntR"/>
</dbReference>
<dbReference type="CDD" id="cd07377">
    <property type="entry name" value="WHTH_GntR"/>
    <property type="match status" value="1"/>
</dbReference>
<dbReference type="PROSITE" id="PS50949">
    <property type="entry name" value="HTH_GNTR"/>
    <property type="match status" value="1"/>
</dbReference>
<accession>A0A6G4WYM5</accession>
<comment type="caution">
    <text evidence="5">The sequence shown here is derived from an EMBL/GenBank/DDBJ whole genome shotgun (WGS) entry which is preliminary data.</text>
</comment>
<dbReference type="InterPro" id="IPR036390">
    <property type="entry name" value="WH_DNA-bd_sf"/>
</dbReference>
<evidence type="ECO:0000313" key="6">
    <source>
        <dbReference type="Proteomes" id="UP000477722"/>
    </source>
</evidence>
<dbReference type="SMART" id="SM00895">
    <property type="entry name" value="FCD"/>
    <property type="match status" value="1"/>
</dbReference>
<evidence type="ECO:0000313" key="5">
    <source>
        <dbReference type="EMBL" id="NGO70399.1"/>
    </source>
</evidence>
<evidence type="ECO:0000259" key="4">
    <source>
        <dbReference type="PROSITE" id="PS50949"/>
    </source>
</evidence>
<keyword evidence="2" id="KW-0238">DNA-binding</keyword>
<dbReference type="Gene3D" id="1.10.10.10">
    <property type="entry name" value="Winged helix-like DNA-binding domain superfamily/Winged helix DNA-binding domain"/>
    <property type="match status" value="1"/>
</dbReference>
<dbReference type="Pfam" id="PF07729">
    <property type="entry name" value="FCD"/>
    <property type="match status" value="1"/>
</dbReference>
<dbReference type="InterPro" id="IPR008920">
    <property type="entry name" value="TF_FadR/GntR_C"/>
</dbReference>
<dbReference type="EMBL" id="JAAKZZ010000192">
    <property type="protein sequence ID" value="NGO70399.1"/>
    <property type="molecule type" value="Genomic_DNA"/>
</dbReference>
<dbReference type="SMART" id="SM00345">
    <property type="entry name" value="HTH_GNTR"/>
    <property type="match status" value="1"/>
</dbReference>
<sequence length="222" mass="24490">MTAERTDQPLGAARERVLALLRADIIAGRLPPGERLVERELADRFGVSRAPVRDALRALAAEGFVAAESPRRTVVRRLTRTDVAELFELREALEVHAAGLAAERARPDDLAELAALLERAATATADRDADAITDVNTRFHHRILATAGNSLLSAALEPVEGRLRWLTRRNEEWPTLLAEHRALYEAVASGDRERARATALAHVRANRAVTLRLLFGESDPHR</sequence>
<dbReference type="PRINTS" id="PR00035">
    <property type="entry name" value="HTHGNTR"/>
</dbReference>
<organism evidence="5 6">
    <name type="scientific">Streptomyces boncukensis</name>
    <dbReference type="NCBI Taxonomy" id="2711219"/>
    <lineage>
        <taxon>Bacteria</taxon>
        <taxon>Bacillati</taxon>
        <taxon>Actinomycetota</taxon>
        <taxon>Actinomycetes</taxon>
        <taxon>Kitasatosporales</taxon>
        <taxon>Streptomycetaceae</taxon>
        <taxon>Streptomyces</taxon>
    </lineage>
</organism>
<evidence type="ECO:0000256" key="3">
    <source>
        <dbReference type="ARBA" id="ARBA00023163"/>
    </source>
</evidence>